<evidence type="ECO:0008006" key="3">
    <source>
        <dbReference type="Google" id="ProtNLM"/>
    </source>
</evidence>
<accession>A0A0G0XJZ2</accession>
<dbReference type="Pfam" id="PF13376">
    <property type="entry name" value="OmdA"/>
    <property type="match status" value="1"/>
</dbReference>
<dbReference type="PATRIC" id="fig|1619004.3.peg.413"/>
<dbReference type="AlphaFoldDB" id="A0A0G0XJZ2"/>
<sequence>MRTITVYKLEDFRKWLVKNHAKESKVAVVLYKRHTGHTAPSHRELMEEAICFGWIDTTIKRLDDNKYIRHFSKRTKNSRWSDNTISYAKSLIKSGRMTEHGTEFYKLGLSKPTHDYGIPKNPDMPDDLKQALAKKPKAKISFESYPPSAKKVLYRWLYRAKLPATRAKRIKYIVNNATKGIKLF</sequence>
<evidence type="ECO:0000313" key="2">
    <source>
        <dbReference type="Proteomes" id="UP000034256"/>
    </source>
</evidence>
<reference evidence="1 2" key="1">
    <citation type="journal article" date="2015" name="Nature">
        <title>rRNA introns, odd ribosomes, and small enigmatic genomes across a large radiation of phyla.</title>
        <authorList>
            <person name="Brown C.T."/>
            <person name="Hug L.A."/>
            <person name="Thomas B.C."/>
            <person name="Sharon I."/>
            <person name="Castelle C.J."/>
            <person name="Singh A."/>
            <person name="Wilkins M.J."/>
            <person name="Williams K.H."/>
            <person name="Banfield J.F."/>
        </authorList>
    </citation>
    <scope>NUCLEOTIDE SEQUENCE [LARGE SCALE GENOMIC DNA]</scope>
</reference>
<comment type="caution">
    <text evidence="1">The sequence shown here is derived from an EMBL/GenBank/DDBJ whole genome shotgun (WGS) entry which is preliminary data.</text>
</comment>
<organism evidence="1 2">
    <name type="scientific">Candidatus Wolfebacteria bacterium GW2011_GWA2_42_10</name>
    <dbReference type="NCBI Taxonomy" id="1619004"/>
    <lineage>
        <taxon>Bacteria</taxon>
        <taxon>Candidatus Wolfeibacteriota</taxon>
    </lineage>
</organism>
<dbReference type="Proteomes" id="UP000034256">
    <property type="component" value="Unassembled WGS sequence"/>
</dbReference>
<proteinExistence type="predicted"/>
<dbReference type="EMBL" id="LCCF01000005">
    <property type="protein sequence ID" value="KKS25204.1"/>
    <property type="molecule type" value="Genomic_DNA"/>
</dbReference>
<evidence type="ECO:0000313" key="1">
    <source>
        <dbReference type="EMBL" id="KKS25204.1"/>
    </source>
</evidence>
<protein>
    <recommendedName>
        <fullName evidence="3">Bacteriocin-protection protein, YdeI/OmpD-associated family</fullName>
    </recommendedName>
</protein>
<name>A0A0G0XJZ2_9BACT</name>
<gene>
    <name evidence="1" type="ORF">UU85_C0005G0014</name>
</gene>